<accession>A0A8D8MB12</accession>
<sequence>MELLAMVVLGRLNLVVLDLEDFVVFDALPPKVVVLFQLAPTADADRRGKVRRVLYLYRGQLRNPLQQRLVRRVLGVEHGLESRAGRSLGQTQPAHVHVEANPYGDGRSRRWRNRCDITTHRRRRSRRRLVMVMTAPSVSVVLSSSNTNTAHSAAADHSE</sequence>
<dbReference type="EMBL" id="HBUE01297534">
    <property type="protein sequence ID" value="CAG6577193.1"/>
    <property type="molecule type" value="Transcribed_RNA"/>
</dbReference>
<dbReference type="AlphaFoldDB" id="A0A8D8MB12"/>
<organism evidence="2">
    <name type="scientific">Culex pipiens</name>
    <name type="common">House mosquito</name>
    <dbReference type="NCBI Taxonomy" id="7175"/>
    <lineage>
        <taxon>Eukaryota</taxon>
        <taxon>Metazoa</taxon>
        <taxon>Ecdysozoa</taxon>
        <taxon>Arthropoda</taxon>
        <taxon>Hexapoda</taxon>
        <taxon>Insecta</taxon>
        <taxon>Pterygota</taxon>
        <taxon>Neoptera</taxon>
        <taxon>Endopterygota</taxon>
        <taxon>Diptera</taxon>
        <taxon>Nematocera</taxon>
        <taxon>Culicoidea</taxon>
        <taxon>Culicidae</taxon>
        <taxon>Culicinae</taxon>
        <taxon>Culicini</taxon>
        <taxon>Culex</taxon>
        <taxon>Culex</taxon>
    </lineage>
</organism>
<name>A0A8D8MB12_CULPI</name>
<dbReference type="EMBL" id="HBUE01191618">
    <property type="protein sequence ID" value="CAG6525486.1"/>
    <property type="molecule type" value="Transcribed_RNA"/>
</dbReference>
<keyword evidence="1" id="KW-0732">Signal</keyword>
<evidence type="ECO:0000313" key="2">
    <source>
        <dbReference type="EMBL" id="CAG6525486.1"/>
    </source>
</evidence>
<evidence type="ECO:0000256" key="1">
    <source>
        <dbReference type="SAM" id="SignalP"/>
    </source>
</evidence>
<feature type="chain" id="PRO_5036261435" evidence="1">
    <location>
        <begin position="19"/>
        <end position="159"/>
    </location>
</feature>
<proteinExistence type="predicted"/>
<protein>
    <submittedName>
        <fullName evidence="2">(northern house mosquito) hypothetical protein</fullName>
    </submittedName>
</protein>
<feature type="signal peptide" evidence="1">
    <location>
        <begin position="1"/>
        <end position="18"/>
    </location>
</feature>
<reference evidence="2" key="1">
    <citation type="submission" date="2021-05" db="EMBL/GenBank/DDBJ databases">
        <authorList>
            <person name="Alioto T."/>
            <person name="Alioto T."/>
            <person name="Gomez Garrido J."/>
        </authorList>
    </citation>
    <scope>NUCLEOTIDE SEQUENCE</scope>
</reference>